<dbReference type="SUPFAM" id="SSF46548">
    <property type="entry name" value="alpha-helical ferredoxin"/>
    <property type="match status" value="1"/>
</dbReference>
<dbReference type="GO" id="GO:0051536">
    <property type="term" value="F:iron-sulfur cluster binding"/>
    <property type="evidence" value="ECO:0007669"/>
    <property type="project" value="UniProtKB-KW"/>
</dbReference>
<keyword evidence="2" id="KW-0408">Iron</keyword>
<protein>
    <submittedName>
        <fullName evidence="5">Fe-S oxidoreductase</fullName>
    </submittedName>
</protein>
<evidence type="ECO:0000313" key="6">
    <source>
        <dbReference type="Proteomes" id="UP000239720"/>
    </source>
</evidence>
<reference evidence="5 6" key="1">
    <citation type="journal article" date="2018" name="Syst. Appl. Microbiol.">
        <title>Characterization and high-quality draft genome sequence of Herbivorax saccincola A7, an anaerobic, alkaliphilic, thermophilic, cellulolytic, and xylanolytic bacterium.</title>
        <authorList>
            <person name="Aikawa S."/>
            <person name="Baramee S."/>
            <person name="Sermsathanaswadi J."/>
            <person name="Thianheng P."/>
            <person name="Tachaapaikoon C."/>
            <person name="Shikata A."/>
            <person name="Waeonukul R."/>
            <person name="Pason P."/>
            <person name="Ratanakhanokchai K."/>
            <person name="Kosugi A."/>
        </authorList>
    </citation>
    <scope>NUCLEOTIDE SEQUENCE [LARGE SCALE GENOMIC DNA]</scope>
    <source>
        <strain evidence="5 6">A7</strain>
    </source>
</reference>
<feature type="domain" description="4Fe-4S ferredoxin-type" evidence="4">
    <location>
        <begin position="335"/>
        <end position="364"/>
    </location>
</feature>
<dbReference type="InterPro" id="IPR036812">
    <property type="entry name" value="NAD(P)_OxRdtase_dom_sf"/>
</dbReference>
<dbReference type="RefSeq" id="WP_105368243.1">
    <property type="nucleotide sequence ID" value="NZ_DAONOL010000003.1"/>
</dbReference>
<dbReference type="GO" id="GO:0046872">
    <property type="term" value="F:metal ion binding"/>
    <property type="evidence" value="ECO:0007669"/>
    <property type="project" value="UniProtKB-KW"/>
</dbReference>
<gene>
    <name evidence="5" type="ORF">B9R14_10785</name>
</gene>
<accession>A0A2S8RBK3</accession>
<sequence length="374" mass="42664">MSIDVSKMPKLGFGLMRLPEKDGEIDMEKVCKMVDIYMESGFNYFDTAYVYHGGKSEVAAREAIVKRYPRDSFYLATKLPAWEIKKAEDCDKIFNTQLERAGVDYFDFYLLHSVEEGSNYDKYIEFNCFEWGIEKKKKGQIKHFGLSFHGSPALLEKILLEHPEVEFVQIQLNYADWDNPIVHSGKLYQMLKERNMPVIVMEPVKGGTLASTTPEIEAMMKKHQPDKSIASWAFRFAGSLDGITTILSGMSNEEQLRDNIETFTNFEPLSDKEREILNEVVKAMQKLPTIQCTSCKYCCDGCPVNISIPDVISALNTLRMYGEDARPRFFYGNLVERSGRAGECIACGQCESVCPQHLPIIETMKEASEIFDKE</sequence>
<keyword evidence="3" id="KW-0411">Iron-sulfur</keyword>
<dbReference type="PANTHER" id="PTHR43312">
    <property type="entry name" value="D-THREO-ALDOSE 1-DEHYDROGENASE"/>
    <property type="match status" value="1"/>
</dbReference>
<dbReference type="AlphaFoldDB" id="A0A2S8RBK3"/>
<dbReference type="Pfam" id="PF00248">
    <property type="entry name" value="Aldo_ket_red"/>
    <property type="match status" value="1"/>
</dbReference>
<dbReference type="Proteomes" id="UP000239720">
    <property type="component" value="Unassembled WGS sequence"/>
</dbReference>
<dbReference type="Gene3D" id="3.20.20.100">
    <property type="entry name" value="NADP-dependent oxidoreductase domain"/>
    <property type="match status" value="1"/>
</dbReference>
<evidence type="ECO:0000313" key="5">
    <source>
        <dbReference type="EMBL" id="PQQ67183.1"/>
    </source>
</evidence>
<proteinExistence type="predicted"/>
<name>A0A2S8RBK3_9FIRM</name>
<organism evidence="5 6">
    <name type="scientific">Acetivibrio saccincola</name>
    <dbReference type="NCBI Taxonomy" id="1677857"/>
    <lineage>
        <taxon>Bacteria</taxon>
        <taxon>Bacillati</taxon>
        <taxon>Bacillota</taxon>
        <taxon>Clostridia</taxon>
        <taxon>Eubacteriales</taxon>
        <taxon>Oscillospiraceae</taxon>
        <taxon>Acetivibrio</taxon>
    </lineage>
</organism>
<evidence type="ECO:0000256" key="1">
    <source>
        <dbReference type="ARBA" id="ARBA00022723"/>
    </source>
</evidence>
<keyword evidence="1" id="KW-0479">Metal-binding</keyword>
<evidence type="ECO:0000256" key="3">
    <source>
        <dbReference type="ARBA" id="ARBA00023014"/>
    </source>
</evidence>
<dbReference type="Pfam" id="PF13187">
    <property type="entry name" value="Fer4_9"/>
    <property type="match status" value="1"/>
</dbReference>
<dbReference type="OrthoDB" id="9773828at2"/>
<dbReference type="InterPro" id="IPR017900">
    <property type="entry name" value="4Fe4S_Fe_S_CS"/>
</dbReference>
<dbReference type="EMBL" id="NEMB01000003">
    <property type="protein sequence ID" value="PQQ67183.1"/>
    <property type="molecule type" value="Genomic_DNA"/>
</dbReference>
<dbReference type="InterPro" id="IPR053135">
    <property type="entry name" value="AKR2_Oxidoreductase"/>
</dbReference>
<dbReference type="CDD" id="cd19096">
    <property type="entry name" value="AKR_Fe-S_oxidoreductase"/>
    <property type="match status" value="1"/>
</dbReference>
<dbReference type="PANTHER" id="PTHR43312:SF2">
    <property type="entry name" value="OXIDOREDUCTASE"/>
    <property type="match status" value="1"/>
</dbReference>
<dbReference type="PROSITE" id="PS00198">
    <property type="entry name" value="4FE4S_FER_1"/>
    <property type="match status" value="1"/>
</dbReference>
<dbReference type="InterPro" id="IPR017896">
    <property type="entry name" value="4Fe4S_Fe-S-bd"/>
</dbReference>
<evidence type="ECO:0000256" key="2">
    <source>
        <dbReference type="ARBA" id="ARBA00023004"/>
    </source>
</evidence>
<dbReference type="PROSITE" id="PS51379">
    <property type="entry name" value="4FE4S_FER_2"/>
    <property type="match status" value="1"/>
</dbReference>
<dbReference type="Gene3D" id="1.10.1060.10">
    <property type="entry name" value="Alpha-helical ferredoxin"/>
    <property type="match status" value="1"/>
</dbReference>
<dbReference type="InterPro" id="IPR009051">
    <property type="entry name" value="Helical_ferredxn"/>
</dbReference>
<dbReference type="SUPFAM" id="SSF51430">
    <property type="entry name" value="NAD(P)-linked oxidoreductase"/>
    <property type="match status" value="1"/>
</dbReference>
<comment type="caution">
    <text evidence="5">The sequence shown here is derived from an EMBL/GenBank/DDBJ whole genome shotgun (WGS) entry which is preliminary data.</text>
</comment>
<dbReference type="InterPro" id="IPR023210">
    <property type="entry name" value="NADP_OxRdtase_dom"/>
</dbReference>
<evidence type="ECO:0000259" key="4">
    <source>
        <dbReference type="PROSITE" id="PS51379"/>
    </source>
</evidence>